<organism evidence="2 3">
    <name type="scientific">Tieghemiomyces parasiticus</name>
    <dbReference type="NCBI Taxonomy" id="78921"/>
    <lineage>
        <taxon>Eukaryota</taxon>
        <taxon>Fungi</taxon>
        <taxon>Fungi incertae sedis</taxon>
        <taxon>Zoopagomycota</taxon>
        <taxon>Kickxellomycotina</taxon>
        <taxon>Dimargaritomycetes</taxon>
        <taxon>Dimargaritales</taxon>
        <taxon>Dimargaritaceae</taxon>
        <taxon>Tieghemiomyces</taxon>
    </lineage>
</organism>
<proteinExistence type="predicted"/>
<dbReference type="Proteomes" id="UP001150569">
    <property type="component" value="Unassembled WGS sequence"/>
</dbReference>
<dbReference type="OrthoDB" id="5592486at2759"/>
<evidence type="ECO:0000313" key="2">
    <source>
        <dbReference type="EMBL" id="KAJ1928337.1"/>
    </source>
</evidence>
<comment type="caution">
    <text evidence="2">The sequence shown here is derived from an EMBL/GenBank/DDBJ whole genome shotgun (WGS) entry which is preliminary data.</text>
</comment>
<accession>A0A9W8ACU4</accession>
<reference evidence="2" key="1">
    <citation type="submission" date="2022-07" db="EMBL/GenBank/DDBJ databases">
        <title>Phylogenomic reconstructions and comparative analyses of Kickxellomycotina fungi.</title>
        <authorList>
            <person name="Reynolds N.K."/>
            <person name="Stajich J.E."/>
            <person name="Barry K."/>
            <person name="Grigoriev I.V."/>
            <person name="Crous P."/>
            <person name="Smith M.E."/>
        </authorList>
    </citation>
    <scope>NUCLEOTIDE SEQUENCE</scope>
    <source>
        <strain evidence="2">RSA 861</strain>
    </source>
</reference>
<protein>
    <recommendedName>
        <fullName evidence="4">GPI inositol-deacylase</fullName>
    </recommendedName>
</protein>
<evidence type="ECO:0008006" key="4">
    <source>
        <dbReference type="Google" id="ProtNLM"/>
    </source>
</evidence>
<gene>
    <name evidence="2" type="ORF">IWQ60_002118</name>
</gene>
<dbReference type="PANTHER" id="PTHR11440">
    <property type="entry name" value="LECITHIN-CHOLESTEROL ACYLTRANSFERASE-RELATED"/>
    <property type="match status" value="1"/>
</dbReference>
<keyword evidence="3" id="KW-1185">Reference proteome</keyword>
<dbReference type="EMBL" id="JANBPT010000076">
    <property type="protein sequence ID" value="KAJ1928337.1"/>
    <property type="molecule type" value="Genomic_DNA"/>
</dbReference>
<evidence type="ECO:0000256" key="1">
    <source>
        <dbReference type="SAM" id="MobiDB-lite"/>
    </source>
</evidence>
<name>A0A9W8ACU4_9FUNG</name>
<dbReference type="AlphaFoldDB" id="A0A9W8ACU4"/>
<feature type="region of interest" description="Disordered" evidence="1">
    <location>
        <begin position="70"/>
        <end position="113"/>
    </location>
</feature>
<sequence>MYLNLQGLSALKSLSETVITSTQYLASHVHWPTGWTRRAMPKYVRRRPAPPSHPAVRSSNVASRASVLATSLGTARSSSPRDTESVGTGAEAHHHLRPSGHHGPDPARHPLRPVYKAPRQPVVLCHGLFGFDTLGPASLPYLRIHYWRGITEAMTDIGAQVNVARVPSAGSIAQRADQLDTQLRGWHTGQQVNLIGHSMGGLDGRYLISHIRPTEYQVSSLSTVCTPHRGSPFMDWCRDVFGVGTIASHRRTGAYDPEEEWYRQYHRDEQPLSGADQSADGPHGGSAQDRFEALLSSSYLLTHPVKVWQLMYQRIAALLDTPAYSNLTTEFCNQFFNPSTPNDPDTAYYSYGASYNPRIHTWSSLRLAYEIIKKREGPNDGLVSLHSARWGKYLGTVSADHYDVTNPMKLSELKSWINSSYIVSTLYSQMGSILKYYSTKSPTPASSAQVADMAKYLKQETERPSFAAHTADLAAEAEHQTRKAQEFDAIDFYLRMCTHLHDEGH</sequence>
<dbReference type="SUPFAM" id="SSF53474">
    <property type="entry name" value="alpha/beta-Hydrolases"/>
    <property type="match status" value="1"/>
</dbReference>
<dbReference type="InterPro" id="IPR029058">
    <property type="entry name" value="AB_hydrolase_fold"/>
</dbReference>
<evidence type="ECO:0000313" key="3">
    <source>
        <dbReference type="Proteomes" id="UP001150569"/>
    </source>
</evidence>
<dbReference type="Gene3D" id="3.40.50.1820">
    <property type="entry name" value="alpha/beta hydrolase"/>
    <property type="match status" value="1"/>
</dbReference>